<dbReference type="EMBL" id="ATDP01000106">
    <property type="protein sequence ID" value="EQB11686.1"/>
    <property type="molecule type" value="Genomic_DNA"/>
</dbReference>
<evidence type="ECO:0000259" key="1">
    <source>
        <dbReference type="Pfam" id="PF01471"/>
    </source>
</evidence>
<feature type="domain" description="Peptidoglycan binding-like" evidence="1">
    <location>
        <begin position="2"/>
        <end position="50"/>
    </location>
</feature>
<dbReference type="SUPFAM" id="SSF47090">
    <property type="entry name" value="PGBD-like"/>
    <property type="match status" value="1"/>
</dbReference>
<sequence>MQLGLQSYGYYQGVIDGVVGKETRTALEKFQGDFNLKVTGTITPEVLDALKIVAQ</sequence>
<organism evidence="2 3">
    <name type="scientific">Sphingobium lactosutens DS20</name>
    <dbReference type="NCBI Taxonomy" id="1331060"/>
    <lineage>
        <taxon>Bacteria</taxon>
        <taxon>Pseudomonadati</taxon>
        <taxon>Pseudomonadota</taxon>
        <taxon>Alphaproteobacteria</taxon>
        <taxon>Sphingomonadales</taxon>
        <taxon>Sphingomonadaceae</taxon>
        <taxon>Sphingobium</taxon>
    </lineage>
</organism>
<dbReference type="InterPro" id="IPR002477">
    <property type="entry name" value="Peptidoglycan-bd-like"/>
</dbReference>
<dbReference type="PATRIC" id="fig|1331060.3.peg.4136"/>
<dbReference type="AlphaFoldDB" id="T0H5S2"/>
<dbReference type="InterPro" id="IPR036366">
    <property type="entry name" value="PGBDSf"/>
</dbReference>
<comment type="caution">
    <text evidence="2">The sequence shown here is derived from an EMBL/GenBank/DDBJ whole genome shotgun (WGS) entry which is preliminary data.</text>
</comment>
<protein>
    <recommendedName>
        <fullName evidence="1">Peptidoglycan binding-like domain-containing protein</fullName>
    </recommendedName>
</protein>
<keyword evidence="3" id="KW-1185">Reference proteome</keyword>
<dbReference type="InterPro" id="IPR036365">
    <property type="entry name" value="PGBD-like_sf"/>
</dbReference>
<evidence type="ECO:0000313" key="2">
    <source>
        <dbReference type="EMBL" id="EQB11686.1"/>
    </source>
</evidence>
<dbReference type="eggNOG" id="COG3409">
    <property type="taxonomic scope" value="Bacteria"/>
</dbReference>
<proteinExistence type="predicted"/>
<gene>
    <name evidence="2" type="ORF">RLDS_21385</name>
</gene>
<evidence type="ECO:0000313" key="3">
    <source>
        <dbReference type="Proteomes" id="UP000015531"/>
    </source>
</evidence>
<dbReference type="Gene3D" id="1.10.101.10">
    <property type="entry name" value="PGBD-like superfamily/PGBD"/>
    <property type="match status" value="1"/>
</dbReference>
<dbReference type="Proteomes" id="UP000015531">
    <property type="component" value="Unassembled WGS sequence"/>
</dbReference>
<dbReference type="Pfam" id="PF01471">
    <property type="entry name" value="PG_binding_1"/>
    <property type="match status" value="1"/>
</dbReference>
<name>T0H5S2_9SPHN</name>
<reference evidence="2 3" key="1">
    <citation type="journal article" date="2013" name="Genome Announc.">
        <title>Draft Genome Sequence of Sphingobium lactosutens Strain DS20T, Isolated from a Hexachlorocyclohexane Dumpsite.</title>
        <authorList>
            <person name="Kumar R."/>
            <person name="Dwivedi V."/>
            <person name="Negi V."/>
            <person name="Khurana J.P."/>
            <person name="Lal R."/>
        </authorList>
    </citation>
    <scope>NUCLEOTIDE SEQUENCE [LARGE SCALE GENOMIC DNA]</scope>
    <source>
        <strain evidence="2 3">DS20</strain>
    </source>
</reference>
<accession>T0H5S2</accession>